<dbReference type="CDD" id="cd03354">
    <property type="entry name" value="LbH_SAT"/>
    <property type="match status" value="1"/>
</dbReference>
<dbReference type="Gene3D" id="2.160.10.10">
    <property type="entry name" value="Hexapeptide repeat proteins"/>
    <property type="match status" value="1"/>
</dbReference>
<proteinExistence type="predicted"/>
<evidence type="ECO:0000256" key="1">
    <source>
        <dbReference type="ARBA" id="ARBA00022605"/>
    </source>
</evidence>
<evidence type="ECO:0000256" key="2">
    <source>
        <dbReference type="ARBA" id="ARBA00022679"/>
    </source>
</evidence>
<dbReference type="InterPro" id="IPR045304">
    <property type="entry name" value="LbH_SAT"/>
</dbReference>
<dbReference type="EMBL" id="JAANAS010000039">
    <property type="protein sequence ID" value="NGZ89536.1"/>
    <property type="molecule type" value="Genomic_DNA"/>
</dbReference>
<dbReference type="PANTHER" id="PTHR42811">
    <property type="entry name" value="SERINE ACETYLTRANSFERASE"/>
    <property type="match status" value="1"/>
</dbReference>
<keyword evidence="1" id="KW-0028">Amino-acid biosynthesis</keyword>
<protein>
    <submittedName>
        <fullName evidence="4">Serine acetyltransferase</fullName>
    </submittedName>
</protein>
<dbReference type="RefSeq" id="WP_166399801.1">
    <property type="nucleotide sequence ID" value="NZ_JAANAS010000039.1"/>
</dbReference>
<evidence type="ECO:0000256" key="3">
    <source>
        <dbReference type="ARBA" id="ARBA00023315"/>
    </source>
</evidence>
<keyword evidence="5" id="KW-1185">Reference proteome</keyword>
<dbReference type="Gene3D" id="1.10.3130.10">
    <property type="entry name" value="serine acetyltransferase, domain 1"/>
    <property type="match status" value="1"/>
</dbReference>
<keyword evidence="3" id="KW-0012">Acyltransferase</keyword>
<reference evidence="4" key="1">
    <citation type="submission" date="2020-03" db="EMBL/GenBank/DDBJ databases">
        <title>Psychroflexus Maritimus sp. nov., isolate from marine sediment.</title>
        <authorList>
            <person name="Zhong Y.-L."/>
        </authorList>
    </citation>
    <scope>NUCLEOTIDE SEQUENCE</scope>
    <source>
        <strain evidence="4">C1</strain>
    </source>
</reference>
<comment type="caution">
    <text evidence="4">The sequence shown here is derived from an EMBL/GenBank/DDBJ whole genome shotgun (WGS) entry which is preliminary data.</text>
</comment>
<dbReference type="GO" id="GO:0016746">
    <property type="term" value="F:acyltransferase activity"/>
    <property type="evidence" value="ECO:0007669"/>
    <property type="project" value="UniProtKB-KW"/>
</dbReference>
<dbReference type="SUPFAM" id="SSF51161">
    <property type="entry name" value="Trimeric LpxA-like enzymes"/>
    <property type="match status" value="1"/>
</dbReference>
<organism evidence="4 5">
    <name type="scientific">Psychroflexus maritimus</name>
    <dbReference type="NCBI Taxonomy" id="2714865"/>
    <lineage>
        <taxon>Bacteria</taxon>
        <taxon>Pseudomonadati</taxon>
        <taxon>Bacteroidota</taxon>
        <taxon>Flavobacteriia</taxon>
        <taxon>Flavobacteriales</taxon>
        <taxon>Flavobacteriaceae</taxon>
        <taxon>Psychroflexus</taxon>
    </lineage>
</organism>
<dbReference type="AlphaFoldDB" id="A0A967AFG6"/>
<dbReference type="InterPro" id="IPR011004">
    <property type="entry name" value="Trimer_LpxA-like_sf"/>
</dbReference>
<evidence type="ECO:0000313" key="5">
    <source>
        <dbReference type="Proteomes" id="UP000643701"/>
    </source>
</evidence>
<sequence length="271" mass="30558">MNDSYLCRKKLREDIIQHIEAQKSKASFLYLIKSKTETFTETLFATLFDKSVDVNEYMHILELEFKSLADLVCERKFDPCRERWTEYMQQLPDVLNQLNKDANFILENDPAAQSIEEVYLAYPGFYAIAIYRLSHLLLKFDLPLVPRLMTESAHAKTGTDINPAAKIGVPFFVDHATGVVIGETSDIHDSVKIYQGVTLGALSVDKNMKNIKRHPTIESNVTIYANATILGGKTIIGKNSTIGGNVWITQSVPENSMVTHQASIKIQEKTN</sequence>
<accession>A0A967AFG6</accession>
<name>A0A967AFG6_9FLAO</name>
<dbReference type="GO" id="GO:0008652">
    <property type="term" value="P:amino acid biosynthetic process"/>
    <property type="evidence" value="ECO:0007669"/>
    <property type="project" value="UniProtKB-KW"/>
</dbReference>
<dbReference type="Proteomes" id="UP000643701">
    <property type="component" value="Unassembled WGS sequence"/>
</dbReference>
<dbReference type="InterPro" id="IPR042122">
    <property type="entry name" value="Ser_AcTrfase_N_sf"/>
</dbReference>
<gene>
    <name evidence="4" type="ORF">G7034_04635</name>
</gene>
<keyword evidence="2" id="KW-0808">Transferase</keyword>
<evidence type="ECO:0000313" key="4">
    <source>
        <dbReference type="EMBL" id="NGZ89536.1"/>
    </source>
</evidence>